<evidence type="ECO:0000256" key="1">
    <source>
        <dbReference type="SAM" id="MobiDB-lite"/>
    </source>
</evidence>
<reference evidence="5" key="2">
    <citation type="submission" date="2020-10" db="UniProtKB">
        <authorList>
            <consortium name="WormBaseParasite"/>
        </authorList>
    </citation>
    <scope>IDENTIFICATION</scope>
</reference>
<dbReference type="EMBL" id="CBLN010003751">
    <property type="protein sequence ID" value="CDI70140.1"/>
    <property type="molecule type" value="Genomic_DNA"/>
</dbReference>
<evidence type="ECO:0000313" key="3">
    <source>
        <dbReference type="EMBL" id="CDI70140.1"/>
    </source>
</evidence>
<evidence type="ECO:0000313" key="4">
    <source>
        <dbReference type="Proteomes" id="UP000492820"/>
    </source>
</evidence>
<gene>
    <name evidence="5" type="primary">EGR_01728</name>
    <name evidence="3" type="ORF">EgrG_000219800</name>
</gene>
<proteinExistence type="predicted"/>
<evidence type="ECO:0000313" key="5">
    <source>
        <dbReference type="WBParaSite" id="EgrG_000219800"/>
    </source>
</evidence>
<feature type="chain" id="PRO_5033707108" evidence="2">
    <location>
        <begin position="24"/>
        <end position="117"/>
    </location>
</feature>
<accession>U6FT83</accession>
<sequence length="117" mass="12813">MPSPPTLVCLFLLLSFTSHPVLTNIVTDGGALSKLETDLSGVPLHLMNDEVAVNVDENEELDGPDEGDGREGGLMPAALRSRWRRINCGPRHGSRRSQRLPRPSHPPRLPQRSFALA</sequence>
<feature type="region of interest" description="Disordered" evidence="1">
    <location>
        <begin position="86"/>
        <end position="117"/>
    </location>
</feature>
<feature type="signal peptide" evidence="2">
    <location>
        <begin position="1"/>
        <end position="23"/>
    </location>
</feature>
<evidence type="ECO:0000256" key="2">
    <source>
        <dbReference type="SAM" id="SignalP"/>
    </source>
</evidence>
<name>U6FT83_ECHGR</name>
<dbReference type="WBParaSite" id="EgrG_000219800">
    <property type="protein sequence ID" value="EgrG_000219800"/>
    <property type="gene ID" value="EgrG_000219800"/>
</dbReference>
<dbReference type="OrthoDB" id="10416674at2759"/>
<reference evidence="3 4" key="1">
    <citation type="journal article" date="2013" name="Nature">
        <title>The genomes of four tapeworm species reveal adaptations to parasitism.</title>
        <authorList>
            <person name="Tsai I.J."/>
            <person name="Zarowiecki M."/>
            <person name="Holroyd N."/>
            <person name="Garciarrubio A."/>
            <person name="Sanchez-Flores A."/>
            <person name="Brooks K.L."/>
            <person name="Tracey A."/>
            <person name="Bobes R.J."/>
            <person name="Fragoso G."/>
            <person name="Sciutto E."/>
            <person name="Aslett M."/>
            <person name="Beasley H."/>
            <person name="Bennett H.M."/>
            <person name="Cai J."/>
            <person name="Camicia F."/>
            <person name="Clark R."/>
            <person name="Cucher M."/>
            <person name="De Silva N."/>
            <person name="Day T.A."/>
            <person name="Deplazes P."/>
            <person name="Estrada K."/>
            <person name="Fernandez C."/>
            <person name="Holland P.W."/>
            <person name="Hou J."/>
            <person name="Hu S."/>
            <person name="Huckvale T."/>
            <person name="Hung S.S."/>
            <person name="Kamenetzky L."/>
            <person name="Keane J.A."/>
            <person name="Kiss F."/>
            <person name="Koziol U."/>
            <person name="Lambert O."/>
            <person name="Liu K."/>
            <person name="Luo X."/>
            <person name="Luo Y."/>
            <person name="Macchiaroli N."/>
            <person name="Nichol S."/>
            <person name="Paps J."/>
            <person name="Parkinson J."/>
            <person name="Pouchkina-Stantcheva N."/>
            <person name="Riddiford N."/>
            <person name="Rosenzvit M."/>
            <person name="Salinas G."/>
            <person name="Wasmuth J.D."/>
            <person name="Zamanian M."/>
            <person name="Zheng Y."/>
            <person name="Cai X."/>
            <person name="Soberon X."/>
            <person name="Olson P.D."/>
            <person name="Laclette J.P."/>
            <person name="Brehm K."/>
            <person name="Berriman M."/>
            <person name="Garciarrubio A."/>
            <person name="Bobes R.J."/>
            <person name="Fragoso G."/>
            <person name="Sanchez-Flores A."/>
            <person name="Estrada K."/>
            <person name="Cevallos M.A."/>
            <person name="Morett E."/>
            <person name="Gonzalez V."/>
            <person name="Portillo T."/>
            <person name="Ochoa-Leyva A."/>
            <person name="Jose M.V."/>
            <person name="Sciutto E."/>
            <person name="Landa A."/>
            <person name="Jimenez L."/>
            <person name="Valdes V."/>
            <person name="Carrero J.C."/>
            <person name="Larralde C."/>
            <person name="Morales-Montor J."/>
            <person name="Limon-Lason J."/>
            <person name="Soberon X."/>
            <person name="Laclette J.P."/>
        </authorList>
    </citation>
    <scope>NUCLEOTIDE SEQUENCE [LARGE SCALE GENOMIC DNA]</scope>
</reference>
<protein>
    <submittedName>
        <fullName evidence="3 5">Expressed protein</fullName>
    </submittedName>
</protein>
<organism evidence="3">
    <name type="scientific">Echinococcus granulosus</name>
    <name type="common">Hydatid tapeworm</name>
    <dbReference type="NCBI Taxonomy" id="6210"/>
    <lineage>
        <taxon>Eukaryota</taxon>
        <taxon>Metazoa</taxon>
        <taxon>Spiralia</taxon>
        <taxon>Lophotrochozoa</taxon>
        <taxon>Platyhelminthes</taxon>
        <taxon>Cestoda</taxon>
        <taxon>Eucestoda</taxon>
        <taxon>Cyclophyllidea</taxon>
        <taxon>Taeniidae</taxon>
        <taxon>Echinococcus</taxon>
        <taxon>Echinococcus granulosus group</taxon>
    </lineage>
</organism>
<keyword evidence="2" id="KW-0732">Signal</keyword>
<dbReference type="AlphaFoldDB" id="U6FT83"/>
<dbReference type="Proteomes" id="UP000492820">
    <property type="component" value="Unassembled WGS sequence"/>
</dbReference>